<evidence type="ECO:0000313" key="2">
    <source>
        <dbReference type="Proteomes" id="UP001528673"/>
    </source>
</evidence>
<gene>
    <name evidence="1" type="ORF">PSQ40_04850</name>
</gene>
<organism evidence="1 2">
    <name type="scientific">Curvibacter cyanobacteriorum</name>
    <dbReference type="NCBI Taxonomy" id="3026422"/>
    <lineage>
        <taxon>Bacteria</taxon>
        <taxon>Pseudomonadati</taxon>
        <taxon>Pseudomonadota</taxon>
        <taxon>Betaproteobacteria</taxon>
        <taxon>Burkholderiales</taxon>
        <taxon>Comamonadaceae</taxon>
        <taxon>Curvibacter</taxon>
    </lineage>
</organism>
<proteinExistence type="predicted"/>
<sequence>MAKPKRPAARTRTYTLLHEISASRTETLPKHWQDTQLSSMWDGLAQLKQSAATTDDWRVCSDAVNLMETFITEGPWLDCDGAQVEIQDERGLLKDAVTIMAVAGKRSRTGQPLYLDEAEAAIVAGLLEDYAALIGVLPQRTMIRCHRLTEARLHEILAGKRKPHDVEIVTV</sequence>
<reference evidence="1 2" key="1">
    <citation type="submission" date="2023-02" db="EMBL/GenBank/DDBJ databases">
        <title>Bacterial whole genomic sequence of Curvibacter sp. HBC61.</title>
        <authorList>
            <person name="Le V."/>
            <person name="Ko S.-R."/>
            <person name="Ahn C.-Y."/>
            <person name="Oh H.-M."/>
        </authorList>
    </citation>
    <scope>NUCLEOTIDE SEQUENCE [LARGE SCALE GENOMIC DNA]</scope>
    <source>
        <strain evidence="1 2">HBC61</strain>
    </source>
</reference>
<protein>
    <submittedName>
        <fullName evidence="1">Uncharacterized protein</fullName>
    </submittedName>
</protein>
<dbReference type="RefSeq" id="WP_273949209.1">
    <property type="nucleotide sequence ID" value="NZ_JAQSIP010000002.1"/>
</dbReference>
<evidence type="ECO:0000313" key="1">
    <source>
        <dbReference type="EMBL" id="MDD0837894.1"/>
    </source>
</evidence>
<accession>A0ABT5MX33</accession>
<dbReference type="Proteomes" id="UP001528673">
    <property type="component" value="Unassembled WGS sequence"/>
</dbReference>
<keyword evidence="2" id="KW-1185">Reference proteome</keyword>
<comment type="caution">
    <text evidence="1">The sequence shown here is derived from an EMBL/GenBank/DDBJ whole genome shotgun (WGS) entry which is preliminary data.</text>
</comment>
<name>A0ABT5MX33_9BURK</name>
<dbReference type="EMBL" id="JAQSIP010000002">
    <property type="protein sequence ID" value="MDD0837894.1"/>
    <property type="molecule type" value="Genomic_DNA"/>
</dbReference>